<evidence type="ECO:0008006" key="9">
    <source>
        <dbReference type="Google" id="ProtNLM"/>
    </source>
</evidence>
<feature type="transmembrane region" description="Helical" evidence="6">
    <location>
        <begin position="104"/>
        <end position="124"/>
    </location>
</feature>
<dbReference type="PANTHER" id="PTHR30250:SF11">
    <property type="entry name" value="O-ANTIGEN TRANSPORTER-RELATED"/>
    <property type="match status" value="1"/>
</dbReference>
<feature type="transmembrane region" description="Helical" evidence="6">
    <location>
        <begin position="240"/>
        <end position="263"/>
    </location>
</feature>
<feature type="transmembrane region" description="Helical" evidence="6">
    <location>
        <begin position="43"/>
        <end position="63"/>
    </location>
</feature>
<evidence type="ECO:0000256" key="5">
    <source>
        <dbReference type="ARBA" id="ARBA00023136"/>
    </source>
</evidence>
<reference evidence="7 8" key="1">
    <citation type="submission" date="2024-02" db="EMBL/GenBank/DDBJ databases">
        <title>Deinococcus caeni NBRC 101312.</title>
        <authorList>
            <person name="Ichikawa N."/>
            <person name="Katano-Makiyama Y."/>
            <person name="Hidaka K."/>
        </authorList>
    </citation>
    <scope>NUCLEOTIDE SEQUENCE [LARGE SCALE GENOMIC DNA]</scope>
    <source>
        <strain evidence="7 8">NBRC 101312</strain>
    </source>
</reference>
<keyword evidence="5 6" id="KW-0472">Membrane</keyword>
<feature type="transmembrane region" description="Helical" evidence="6">
    <location>
        <begin position="373"/>
        <end position="393"/>
    </location>
</feature>
<keyword evidence="2" id="KW-1003">Cell membrane</keyword>
<evidence type="ECO:0000256" key="4">
    <source>
        <dbReference type="ARBA" id="ARBA00022989"/>
    </source>
</evidence>
<organism evidence="7 8">
    <name type="scientific">Deinococcus caeni</name>
    <dbReference type="NCBI Taxonomy" id="569127"/>
    <lineage>
        <taxon>Bacteria</taxon>
        <taxon>Thermotogati</taxon>
        <taxon>Deinococcota</taxon>
        <taxon>Deinococci</taxon>
        <taxon>Deinococcales</taxon>
        <taxon>Deinococcaceae</taxon>
        <taxon>Deinococcus</taxon>
    </lineage>
</organism>
<comment type="subcellular location">
    <subcellularLocation>
        <location evidence="1">Cell membrane</location>
        <topology evidence="1">Multi-pass membrane protein</topology>
    </subcellularLocation>
</comment>
<keyword evidence="3 6" id="KW-0812">Transmembrane</keyword>
<feature type="transmembrane region" description="Helical" evidence="6">
    <location>
        <begin position="345"/>
        <end position="367"/>
    </location>
</feature>
<feature type="transmembrane region" description="Helical" evidence="6">
    <location>
        <begin position="275"/>
        <end position="296"/>
    </location>
</feature>
<evidence type="ECO:0000256" key="3">
    <source>
        <dbReference type="ARBA" id="ARBA00022692"/>
    </source>
</evidence>
<accession>A0ABP9UFQ0</accession>
<keyword evidence="4 6" id="KW-1133">Transmembrane helix</keyword>
<dbReference type="InterPro" id="IPR050833">
    <property type="entry name" value="Poly_Biosynth_Transport"/>
</dbReference>
<protein>
    <recommendedName>
        <fullName evidence="9">Polysaccharide biosynthesis protein</fullName>
    </recommendedName>
</protein>
<name>A0ABP9UFQ0_9DEIO</name>
<feature type="transmembrane region" description="Helical" evidence="6">
    <location>
        <begin position="79"/>
        <end position="98"/>
    </location>
</feature>
<evidence type="ECO:0000313" key="7">
    <source>
        <dbReference type="EMBL" id="GAA5439872.1"/>
    </source>
</evidence>
<dbReference type="EMBL" id="BAABQU010000013">
    <property type="protein sequence ID" value="GAA5439872.1"/>
    <property type="molecule type" value="Genomic_DNA"/>
</dbReference>
<evidence type="ECO:0000256" key="2">
    <source>
        <dbReference type="ARBA" id="ARBA00022475"/>
    </source>
</evidence>
<dbReference type="Proteomes" id="UP001423409">
    <property type="component" value="Unassembled WGS sequence"/>
</dbReference>
<sequence>MKLMRSQGESVQGALSLLAVLTSSALNYAFTLLLGRWLDLPGYAAFAAFTSLFMLTAALPVAFQQATARRLHGANTRRALRAGLIGGAALLLLAPLIGPRTGIPAAWVAGFALTVPALALLGAWRGAAQRDGRAAAFGWSLLVEHGAKVALTLPLLAALPGPAAPVIATLAGVLLALPVVRPARAAQPLAGPDLPPSGGPVALTAALGVVAAAQSALLYGDVLLAGALLSPDPAGAYAGAATLARVVFFAGWAVQVAAFPVVARRVAAGERTGPLLGAALAATLVVAGLPAALLVLAPAWSAQLAFGSGLTGVAPLLPLTAAGALVLALAGTALNHVLASGGTGALWRVGGAYLAANAATLACALLVPADPSQLALAALAGKATLILTVALVLRPTTRRFPHVLPRL</sequence>
<evidence type="ECO:0000256" key="1">
    <source>
        <dbReference type="ARBA" id="ARBA00004651"/>
    </source>
</evidence>
<keyword evidence="8" id="KW-1185">Reference proteome</keyword>
<proteinExistence type="predicted"/>
<evidence type="ECO:0000256" key="6">
    <source>
        <dbReference type="SAM" id="Phobius"/>
    </source>
</evidence>
<feature type="transmembrane region" description="Helical" evidence="6">
    <location>
        <begin position="163"/>
        <end position="180"/>
    </location>
</feature>
<feature type="transmembrane region" description="Helical" evidence="6">
    <location>
        <begin position="316"/>
        <end position="338"/>
    </location>
</feature>
<feature type="transmembrane region" description="Helical" evidence="6">
    <location>
        <begin position="201"/>
        <end position="220"/>
    </location>
</feature>
<comment type="caution">
    <text evidence="7">The sequence shown here is derived from an EMBL/GenBank/DDBJ whole genome shotgun (WGS) entry which is preliminary data.</text>
</comment>
<evidence type="ECO:0000313" key="8">
    <source>
        <dbReference type="Proteomes" id="UP001423409"/>
    </source>
</evidence>
<dbReference type="PANTHER" id="PTHR30250">
    <property type="entry name" value="PST FAMILY PREDICTED COLANIC ACID TRANSPORTER"/>
    <property type="match status" value="1"/>
</dbReference>
<feature type="transmembrane region" description="Helical" evidence="6">
    <location>
        <begin position="136"/>
        <end position="157"/>
    </location>
</feature>
<gene>
    <name evidence="7" type="ORF">Dcae01_01379</name>
</gene>